<accession>A0AC60NXA6</accession>
<keyword evidence="2" id="KW-1185">Reference proteome</keyword>
<name>A0AC60NXA6_IXOPE</name>
<dbReference type="EMBL" id="JABSTQ010011407">
    <property type="protein sequence ID" value="KAG0411740.1"/>
    <property type="molecule type" value="Genomic_DNA"/>
</dbReference>
<proteinExistence type="predicted"/>
<feature type="non-terminal residue" evidence="1">
    <location>
        <position position="1"/>
    </location>
</feature>
<reference evidence="1 2" key="1">
    <citation type="journal article" date="2020" name="Cell">
        <title>Large-Scale Comparative Analyses of Tick Genomes Elucidate Their Genetic Diversity and Vector Capacities.</title>
        <authorList>
            <consortium name="Tick Genome and Microbiome Consortium (TIGMIC)"/>
            <person name="Jia N."/>
            <person name="Wang J."/>
            <person name="Shi W."/>
            <person name="Du L."/>
            <person name="Sun Y."/>
            <person name="Zhan W."/>
            <person name="Jiang J.F."/>
            <person name="Wang Q."/>
            <person name="Zhang B."/>
            <person name="Ji P."/>
            <person name="Bell-Sakyi L."/>
            <person name="Cui X.M."/>
            <person name="Yuan T.T."/>
            <person name="Jiang B.G."/>
            <person name="Yang W.F."/>
            <person name="Lam T.T."/>
            <person name="Chang Q.C."/>
            <person name="Ding S.J."/>
            <person name="Wang X.J."/>
            <person name="Zhu J.G."/>
            <person name="Ruan X.D."/>
            <person name="Zhao L."/>
            <person name="Wei J.T."/>
            <person name="Ye R.Z."/>
            <person name="Que T.C."/>
            <person name="Du C.H."/>
            <person name="Zhou Y.H."/>
            <person name="Cheng J.X."/>
            <person name="Dai P.F."/>
            <person name="Guo W.B."/>
            <person name="Han X.H."/>
            <person name="Huang E.J."/>
            <person name="Li L.F."/>
            <person name="Wei W."/>
            <person name="Gao Y.C."/>
            <person name="Liu J.Z."/>
            <person name="Shao H.Z."/>
            <person name="Wang X."/>
            <person name="Wang C.C."/>
            <person name="Yang T.C."/>
            <person name="Huo Q.B."/>
            <person name="Li W."/>
            <person name="Chen H.Y."/>
            <person name="Chen S.E."/>
            <person name="Zhou L.G."/>
            <person name="Ni X.B."/>
            <person name="Tian J.H."/>
            <person name="Sheng Y."/>
            <person name="Liu T."/>
            <person name="Pan Y.S."/>
            <person name="Xia L.Y."/>
            <person name="Li J."/>
            <person name="Zhao F."/>
            <person name="Cao W.C."/>
        </authorList>
    </citation>
    <scope>NUCLEOTIDE SEQUENCE [LARGE SCALE GENOMIC DNA]</scope>
    <source>
        <strain evidence="1">Iper-2018</strain>
    </source>
</reference>
<comment type="caution">
    <text evidence="1">The sequence shown here is derived from an EMBL/GenBank/DDBJ whole genome shotgun (WGS) entry which is preliminary data.</text>
</comment>
<dbReference type="Proteomes" id="UP000805193">
    <property type="component" value="Unassembled WGS sequence"/>
</dbReference>
<organism evidence="1 2">
    <name type="scientific">Ixodes persulcatus</name>
    <name type="common">Taiga tick</name>
    <dbReference type="NCBI Taxonomy" id="34615"/>
    <lineage>
        <taxon>Eukaryota</taxon>
        <taxon>Metazoa</taxon>
        <taxon>Ecdysozoa</taxon>
        <taxon>Arthropoda</taxon>
        <taxon>Chelicerata</taxon>
        <taxon>Arachnida</taxon>
        <taxon>Acari</taxon>
        <taxon>Parasitiformes</taxon>
        <taxon>Ixodida</taxon>
        <taxon>Ixodoidea</taxon>
        <taxon>Ixodidae</taxon>
        <taxon>Ixodinae</taxon>
        <taxon>Ixodes</taxon>
    </lineage>
</organism>
<sequence>RIPVGDGLHTLVSKKQVAIQPSLQHCEPLAILLEVIPQATKKKNSMFLTNIYCRPKSLPAILKQVVEQATQAAANNLRLIVGDFNTANLLWATRTPTPGETCFTNLLRAYNLHTSPIPQTTRGLAQVSQGTPTLPPNPHQNHPLADWANLKENGGSDHALLATTIHVPNPRGTARLRDWAKLPKTRAERPWTRYLSPQPSEPPVPYTGSPNKLLDEDTLTGLPPLLDKIEGIWHSLYADDITIWSSTGSIGAMESRLQEAADVVNEYAKSCGLSCAFQKSELLLPVHGTPPTVRSAQYGPGTDRGTSLQPASEVGGHENGEIHPLTPGALGPTESLPHAIRNNITVPPLPRNVNPVRHAQRREARARTIHKRAATTATIIMNNKHRFSVSIPLNNPIQSDEAAIALALTQTEAEVIWTNSYPRSKTRQVKIVWALAHHGISGNEIANVVARDLTHRADAEETEPTLKHPLVLYQDITQHYELTSRAYPLGENLGHLRPRGSATANVTKPLMLGNRPRDCSEKVAPICPHEPS</sequence>
<evidence type="ECO:0000313" key="1">
    <source>
        <dbReference type="EMBL" id="KAG0411740.1"/>
    </source>
</evidence>
<evidence type="ECO:0000313" key="2">
    <source>
        <dbReference type="Proteomes" id="UP000805193"/>
    </source>
</evidence>
<gene>
    <name evidence="1" type="ORF">HPB47_011122</name>
</gene>
<protein>
    <submittedName>
        <fullName evidence="1">Uncharacterized protein</fullName>
    </submittedName>
</protein>